<name>A0ABM0K0N2_APLCA</name>
<evidence type="ECO:0000313" key="2">
    <source>
        <dbReference type="Proteomes" id="UP000694888"/>
    </source>
</evidence>
<feature type="compositionally biased region" description="Polar residues" evidence="1">
    <location>
        <begin position="597"/>
        <end position="615"/>
    </location>
</feature>
<dbReference type="Proteomes" id="UP000694888">
    <property type="component" value="Unplaced"/>
</dbReference>
<accession>A0ABM0K0N2</accession>
<feature type="compositionally biased region" description="Basic and acidic residues" evidence="1">
    <location>
        <begin position="438"/>
        <end position="454"/>
    </location>
</feature>
<feature type="compositionally biased region" description="Polar residues" evidence="1">
    <location>
        <begin position="455"/>
        <end position="487"/>
    </location>
</feature>
<protein>
    <submittedName>
        <fullName evidence="3">Uncharacterized protein LOC101846835</fullName>
    </submittedName>
</protein>
<gene>
    <name evidence="3" type="primary">LOC101846835</name>
</gene>
<feature type="compositionally biased region" description="Basic and acidic residues" evidence="1">
    <location>
        <begin position="55"/>
        <end position="71"/>
    </location>
</feature>
<feature type="region of interest" description="Disordered" evidence="1">
    <location>
        <begin position="544"/>
        <end position="565"/>
    </location>
</feature>
<proteinExistence type="predicted"/>
<feature type="region of interest" description="Disordered" evidence="1">
    <location>
        <begin position="42"/>
        <end position="227"/>
    </location>
</feature>
<feature type="compositionally biased region" description="Low complexity" evidence="1">
    <location>
        <begin position="137"/>
        <end position="159"/>
    </location>
</feature>
<feature type="compositionally biased region" description="Basic and acidic residues" evidence="1">
    <location>
        <begin position="1223"/>
        <end position="1233"/>
    </location>
</feature>
<feature type="compositionally biased region" description="Basic and acidic residues" evidence="1">
    <location>
        <begin position="499"/>
        <end position="515"/>
    </location>
</feature>
<sequence length="1264" mass="142217">MSKKKSYWQLMDLEVAQRNAQQDNQVHRHTVQQAFGEKIPVLISKPKSSTTPFGKMDKDGNMWPIDPKHQTGDANVSGGDLGPSSSTNGTRNGSDNLVRIDAVGESNAKKNGDEKSNKKPAPVERSREKRRSLSVPSEAGESRSGQSGSSIGSSASAAIDKNNRYGNFQTRRREPRRNSFSASRRRHGDGWPHGRYNNGRDVMDPWDQRRESTPRTPPPFNSFPTPQAFREWHGSTGRNMPLMDRPEWYPPHHASRRTHQLMHRPRERRNGVAEFDLGHRGDGFDPGWNPAYARHQNAFGYPNLGYEDYLRNPVVGSGWENPREYFGLDDPQNRNRYQNRSRQDRFQKTNSYRSSSIPELSLNRSAAVNCYQPGPAYDVCAEGNINGLTQQMNRITVFEPRSRPQSYDARLSKKLPNVFDQRLIKTASQPPSAPTPVRRRESDTGSKVRNHALETNRSAGNYSYGTRTDSNTNLIQRTPRNGHSHPNNIRVVSVPHPRNNLEKNTNHRENQEYNKTRNGCIQPKSRSRAHKAHLEYDTVFNHAPLVQTDQAPNETPSDRESSTRRAHRLNGLLSEVQEELVMAEILNLPFKRGPRVQNGTPNSSKLNPQASEFRPNSIQDGRLCQVPLEQNSTYDPETSRNVWPSTNKDRSDKNNNYIIPIESNESESVYDSCNSYEKQIENQTKPKVRDSSQISNVHVENTHQNSQFPVANGEFSHYQPVTVYNQNLAQANGQVVASAPVITAATQAGAVFMPSSTPAAHLIEPQTPQVNFQSSANFAQTPQVVDYQQMSVYNPPNCHAEFQTPAASHYVQAPMPQGFPQPGVIATPAYHEQSHFRFPENYQNHEQQGASQEMPPNAIFLNTPVIATPVGLYNGNHFTYQVASVPAQPVVNRPDLPLRTTQTEPRTFDSPHHQAFFQHAPVFNFQAYCMTVENDQPFRYPGTNVPTIEELKNPTKNKSCGEKKTSLMDRVGNTIKEVQASLKTSKTRRREGQESWEEILEKLIKLPPNFREPSDMAEYRQLRKLSEVISTYIKEIKKDSPGSLSESEIFQEVLDLSWPIASMNLDMVSGKMSNSLPEIVPDTDAAVKNGKSRTARMNRSRQCLQKAWNELAMTISRKCAIQIKRDGELTPIMQTQLPFEMSTRSEHSLSDELPQCDQVHPNASSTPSQGDGEHFTFGDGSLTTRPRPVSLAYSPAVSQDGHFLPQAHGVMLHSAMSGTVSEQNEHSDNRRDSLGGVNVGTRISYFESNAKGEEAAQRQTKGKK</sequence>
<organism evidence="2 3">
    <name type="scientific">Aplysia californica</name>
    <name type="common">California sea hare</name>
    <dbReference type="NCBI Taxonomy" id="6500"/>
    <lineage>
        <taxon>Eukaryota</taxon>
        <taxon>Metazoa</taxon>
        <taxon>Spiralia</taxon>
        <taxon>Lophotrochozoa</taxon>
        <taxon>Mollusca</taxon>
        <taxon>Gastropoda</taxon>
        <taxon>Heterobranchia</taxon>
        <taxon>Euthyneura</taxon>
        <taxon>Tectipleura</taxon>
        <taxon>Aplysiida</taxon>
        <taxon>Aplysioidea</taxon>
        <taxon>Aplysiidae</taxon>
        <taxon>Aplysia</taxon>
    </lineage>
</organism>
<evidence type="ECO:0000256" key="1">
    <source>
        <dbReference type="SAM" id="MobiDB-lite"/>
    </source>
</evidence>
<evidence type="ECO:0000313" key="3">
    <source>
        <dbReference type="RefSeq" id="XP_005105978.1"/>
    </source>
</evidence>
<dbReference type="GeneID" id="101846835"/>
<dbReference type="RefSeq" id="XP_005105978.1">
    <property type="nucleotide sequence ID" value="XM_005105921.3"/>
</dbReference>
<feature type="compositionally biased region" description="Polar residues" evidence="1">
    <location>
        <begin position="348"/>
        <end position="358"/>
    </location>
</feature>
<feature type="region of interest" description="Disordered" evidence="1">
    <location>
        <begin position="1142"/>
        <end position="1183"/>
    </location>
</feature>
<feature type="compositionally biased region" description="Basic and acidic residues" evidence="1">
    <location>
        <begin position="107"/>
        <end position="127"/>
    </location>
</feature>
<feature type="compositionally biased region" description="Polar residues" evidence="1">
    <location>
        <begin position="83"/>
        <end position="95"/>
    </location>
</feature>
<feature type="region of interest" description="Disordered" evidence="1">
    <location>
        <begin position="324"/>
        <end position="358"/>
    </location>
</feature>
<feature type="region of interest" description="Disordered" evidence="1">
    <location>
        <begin position="1217"/>
        <end position="1238"/>
    </location>
</feature>
<feature type="region of interest" description="Disordered" evidence="1">
    <location>
        <begin position="593"/>
        <end position="615"/>
    </location>
</feature>
<feature type="region of interest" description="Disordered" evidence="1">
    <location>
        <begin position="632"/>
        <end position="656"/>
    </location>
</feature>
<feature type="compositionally biased region" description="Polar residues" evidence="1">
    <location>
        <begin position="632"/>
        <end position="646"/>
    </location>
</feature>
<feature type="compositionally biased region" description="Basic and acidic residues" evidence="1">
    <location>
        <begin position="201"/>
        <end position="213"/>
    </location>
</feature>
<feature type="region of interest" description="Disordered" evidence="1">
    <location>
        <begin position="424"/>
        <end position="524"/>
    </location>
</feature>
<reference evidence="3" key="1">
    <citation type="submission" date="2025-08" db="UniProtKB">
        <authorList>
            <consortium name="RefSeq"/>
        </authorList>
    </citation>
    <scope>IDENTIFICATION</scope>
</reference>
<keyword evidence="2" id="KW-1185">Reference proteome</keyword>